<sequence>MGKEIKIARYRNTPYTVNFTTNGGMKTYKWTGVKGKKADIKPIPEEVVDWLLMNSICFREGELKIIEDTEEAKQAVENIDDKEAYENNSHSKEEVISALEGNFNKMKSVLNKVTNKDEKKFIIDVAKEIKLDSNAKLKFLAEWYGIKQDILFSEE</sequence>
<dbReference type="RefSeq" id="WP_046216874.1">
    <property type="nucleotide sequence ID" value="NZ_CP011974.1"/>
</dbReference>
<reference evidence="2" key="2">
    <citation type="submission" date="2015-06" db="EMBL/GenBank/DDBJ databases">
        <title>Genome Sequence of Bacillus endophyticus and Analysis of its Companion Mechanism in the Ketogulonigenium vulgare-Bacillus strain Consortium.</title>
        <authorList>
            <person name="Jia N."/>
            <person name="Du J."/>
            <person name="Ding M.-Z."/>
            <person name="Gao F."/>
            <person name="Yuan Y.-J."/>
        </authorList>
    </citation>
    <scope>NUCLEOTIDE SEQUENCE [LARGE SCALE GENOMIC DNA]</scope>
    <source>
        <strain evidence="2">Hbe603</strain>
    </source>
</reference>
<proteinExistence type="predicted"/>
<reference evidence="1 2" key="1">
    <citation type="journal article" date="2015" name="PLoS ONE">
        <title>Genome Sequence of Bacillus endophyticus and Analysis of Its Companion Mechanism in the Ketogulonigenium vulgare-Bacillus Strain Consortium.</title>
        <authorList>
            <person name="Jia N."/>
            <person name="Du J."/>
            <person name="Ding M.Z."/>
            <person name="Gao F."/>
            <person name="Yuan Y.J."/>
        </authorList>
    </citation>
    <scope>NUCLEOTIDE SEQUENCE [LARGE SCALE GENOMIC DNA]</scope>
    <source>
        <strain evidence="1 2">Hbe603</strain>
    </source>
</reference>
<evidence type="ECO:0000313" key="2">
    <source>
        <dbReference type="Proteomes" id="UP000036202"/>
    </source>
</evidence>
<protein>
    <submittedName>
        <fullName evidence="1">Uncharacterized protein</fullName>
    </submittedName>
</protein>
<gene>
    <name evidence="1" type="ORF">BEH_07245</name>
</gene>
<dbReference type="PATRIC" id="fig|135735.6.peg.1464"/>
<dbReference type="AlphaFoldDB" id="A0A0H4KHZ5"/>
<dbReference type="Proteomes" id="UP000036202">
    <property type="component" value="Chromosome"/>
</dbReference>
<evidence type="ECO:0000313" key="1">
    <source>
        <dbReference type="EMBL" id="AKO91914.1"/>
    </source>
</evidence>
<dbReference type="OrthoDB" id="2899937at2"/>
<dbReference type="EMBL" id="CP011974">
    <property type="protein sequence ID" value="AKO91914.1"/>
    <property type="molecule type" value="Genomic_DNA"/>
</dbReference>
<keyword evidence="2" id="KW-1185">Reference proteome</keyword>
<dbReference type="KEGG" id="beo:BEH_07245"/>
<accession>A0A0H4KHZ5</accession>
<name>A0A0H4KHZ5_9BACI</name>
<organism evidence="1 2">
    <name type="scientific">Priestia filamentosa</name>
    <dbReference type="NCBI Taxonomy" id="1402861"/>
    <lineage>
        <taxon>Bacteria</taxon>
        <taxon>Bacillati</taxon>
        <taxon>Bacillota</taxon>
        <taxon>Bacilli</taxon>
        <taxon>Bacillales</taxon>
        <taxon>Bacillaceae</taxon>
        <taxon>Priestia</taxon>
    </lineage>
</organism>